<feature type="domain" description="AB hydrolase-1" evidence="3">
    <location>
        <begin position="111"/>
        <end position="380"/>
    </location>
</feature>
<dbReference type="GO" id="GO:0047372">
    <property type="term" value="F:monoacylglycerol lipase activity"/>
    <property type="evidence" value="ECO:0007669"/>
    <property type="project" value="TreeGrafter"/>
</dbReference>
<evidence type="ECO:0000256" key="1">
    <source>
        <dbReference type="ARBA" id="ARBA00010884"/>
    </source>
</evidence>
<protein>
    <recommendedName>
        <fullName evidence="3">AB hydrolase-1 domain-containing protein</fullName>
    </recommendedName>
</protein>
<feature type="active site" description="Charge relay system" evidence="2">
    <location>
        <position position="375"/>
    </location>
</feature>
<dbReference type="PANTHER" id="PTHR10794">
    <property type="entry name" value="ABHYDROLASE DOMAIN-CONTAINING PROTEIN"/>
    <property type="match status" value="1"/>
</dbReference>
<dbReference type="InterPro" id="IPR050960">
    <property type="entry name" value="AB_hydrolase_4_sf"/>
</dbReference>
<evidence type="ECO:0000313" key="5">
    <source>
        <dbReference type="Proteomes" id="UP001383192"/>
    </source>
</evidence>
<dbReference type="InterPro" id="IPR029058">
    <property type="entry name" value="AB_hydrolase_fold"/>
</dbReference>
<feature type="active site" description="Charge relay system" evidence="2">
    <location>
        <position position="215"/>
    </location>
</feature>
<proteinExistence type="inferred from homology"/>
<feature type="active site" description="Charge relay system" evidence="2">
    <location>
        <position position="408"/>
    </location>
</feature>
<dbReference type="Pfam" id="PF00561">
    <property type="entry name" value="Abhydrolase_1"/>
    <property type="match status" value="1"/>
</dbReference>
<dbReference type="AlphaFoldDB" id="A0AAW0C4M6"/>
<name>A0AAW0C4M6_9AGAR</name>
<dbReference type="PANTHER" id="PTHR10794:SF63">
    <property type="entry name" value="ALPHA_BETA HYDROLASE 1, ISOFORM A"/>
    <property type="match status" value="1"/>
</dbReference>
<comment type="similarity">
    <text evidence="1">Belongs to the AB hydrolase superfamily. AB hydrolase 4 family.</text>
</comment>
<evidence type="ECO:0000256" key="2">
    <source>
        <dbReference type="PIRSR" id="PIRSR005211-1"/>
    </source>
</evidence>
<evidence type="ECO:0000313" key="4">
    <source>
        <dbReference type="EMBL" id="KAK7033516.1"/>
    </source>
</evidence>
<accession>A0AAW0C4M6</accession>
<keyword evidence="5" id="KW-1185">Reference proteome</keyword>
<dbReference type="Proteomes" id="UP001383192">
    <property type="component" value="Unassembled WGS sequence"/>
</dbReference>
<dbReference type="EMBL" id="JAYKXP010000061">
    <property type="protein sequence ID" value="KAK7033516.1"/>
    <property type="molecule type" value="Genomic_DNA"/>
</dbReference>
<dbReference type="GO" id="GO:0051792">
    <property type="term" value="P:medium-chain fatty acid biosynthetic process"/>
    <property type="evidence" value="ECO:0007669"/>
    <property type="project" value="TreeGrafter"/>
</dbReference>
<reference evidence="4 5" key="1">
    <citation type="submission" date="2024-01" db="EMBL/GenBank/DDBJ databases">
        <title>A draft genome for a cacao thread blight-causing isolate of Paramarasmius palmivorus.</title>
        <authorList>
            <person name="Baruah I.K."/>
            <person name="Bukari Y."/>
            <person name="Amoako-Attah I."/>
            <person name="Meinhardt L.W."/>
            <person name="Bailey B.A."/>
            <person name="Cohen S.P."/>
        </authorList>
    </citation>
    <scope>NUCLEOTIDE SEQUENCE [LARGE SCALE GENOMIC DNA]</scope>
    <source>
        <strain evidence="4 5">GH-12</strain>
    </source>
</reference>
<gene>
    <name evidence="4" type="ORF">VNI00_012738</name>
</gene>
<dbReference type="PIRSF" id="PIRSF005211">
    <property type="entry name" value="Ab_hydro_YheT"/>
    <property type="match status" value="1"/>
</dbReference>
<comment type="caution">
    <text evidence="4">The sequence shown here is derived from an EMBL/GenBank/DDBJ whole genome shotgun (WGS) entry which is preliminary data.</text>
</comment>
<dbReference type="SUPFAM" id="SSF53474">
    <property type="entry name" value="alpha/beta-Hydrolases"/>
    <property type="match status" value="1"/>
</dbReference>
<dbReference type="InterPro" id="IPR000073">
    <property type="entry name" value="AB_hydrolase_1"/>
</dbReference>
<organism evidence="4 5">
    <name type="scientific">Paramarasmius palmivorus</name>
    <dbReference type="NCBI Taxonomy" id="297713"/>
    <lineage>
        <taxon>Eukaryota</taxon>
        <taxon>Fungi</taxon>
        <taxon>Dikarya</taxon>
        <taxon>Basidiomycota</taxon>
        <taxon>Agaricomycotina</taxon>
        <taxon>Agaricomycetes</taxon>
        <taxon>Agaricomycetidae</taxon>
        <taxon>Agaricales</taxon>
        <taxon>Marasmiineae</taxon>
        <taxon>Marasmiaceae</taxon>
        <taxon>Paramarasmius</taxon>
    </lineage>
</organism>
<sequence length="510" mass="56439">MFFSSTGKSQIYIPSKPVELPLRKSTVGNGENQTINLRQFVEERCPSLYKEFRAPWWLFNGHLQTLYCVIGDFTKTDKVVYNRTLIKTYDGGTLSLDFTPTNFSDAKEDTPIIVVMHGLTGGTGFRGSCALPETDESNPGSYEQYVRSILYPACSPVEKGGLGYRGVVVNFRGCAGTPITSQQLYSAGYTDDIRTAVMYIQNKYPKAPLLGLGFSLGANVITRYFAEEGENNKMVAGCILGCPWDLERNTDAMNETFVGKYIYSKGMASNLSRLLQLHVPALTGASEPDPSVPPHHPSYKPDEAHGKLVAEATKTVISISSPTLEHFDGIFTRVAGARPPIVPFKSARHYYEWARSDKTLPGVRRPLLALNSGDDPVVQHVPWGDKEVCGEEGKDGYVIVVKTAGGGHLGWFTTFDDSISRIKADDSENNANPQISRWATEPVLQWFRGMIEDVAYRVEAKRYYEDPEAPGWIREEGGKVDVAYYVVEEGEGHVVDGSQPRKEQGMLQGL</sequence>
<dbReference type="GO" id="GO:0051793">
    <property type="term" value="P:medium-chain fatty acid catabolic process"/>
    <property type="evidence" value="ECO:0007669"/>
    <property type="project" value="TreeGrafter"/>
</dbReference>
<dbReference type="Gene3D" id="3.40.50.1820">
    <property type="entry name" value="alpha/beta hydrolase"/>
    <property type="match status" value="1"/>
</dbReference>
<evidence type="ECO:0000259" key="3">
    <source>
        <dbReference type="Pfam" id="PF00561"/>
    </source>
</evidence>
<dbReference type="InterPro" id="IPR012020">
    <property type="entry name" value="ABHD4"/>
</dbReference>
<dbReference type="GO" id="GO:0008126">
    <property type="term" value="F:acetylesterase activity"/>
    <property type="evidence" value="ECO:0007669"/>
    <property type="project" value="TreeGrafter"/>
</dbReference>